<reference evidence="2 3" key="1">
    <citation type="submission" date="2019-06" db="EMBL/GenBank/DDBJ databases">
        <title>WGS assembly of Gossypium darwinii.</title>
        <authorList>
            <person name="Chen Z.J."/>
            <person name="Sreedasyam A."/>
            <person name="Ando A."/>
            <person name="Song Q."/>
            <person name="De L."/>
            <person name="Hulse-Kemp A."/>
            <person name="Ding M."/>
            <person name="Ye W."/>
            <person name="Kirkbride R."/>
            <person name="Jenkins J."/>
            <person name="Plott C."/>
            <person name="Lovell J."/>
            <person name="Lin Y.-M."/>
            <person name="Vaughn R."/>
            <person name="Liu B."/>
            <person name="Li W."/>
            <person name="Simpson S."/>
            <person name="Scheffler B."/>
            <person name="Saski C."/>
            <person name="Grover C."/>
            <person name="Hu G."/>
            <person name="Conover J."/>
            <person name="Carlson J."/>
            <person name="Shu S."/>
            <person name="Boston L."/>
            <person name="Williams M."/>
            <person name="Peterson D."/>
            <person name="Mcgee K."/>
            <person name="Jones D."/>
            <person name="Wendel J."/>
            <person name="Stelly D."/>
            <person name="Grimwood J."/>
            <person name="Schmutz J."/>
        </authorList>
    </citation>
    <scope>NUCLEOTIDE SEQUENCE [LARGE SCALE GENOMIC DNA]</scope>
    <source>
        <strain evidence="2">1808015.09</strain>
    </source>
</reference>
<feature type="transmembrane region" description="Helical" evidence="1">
    <location>
        <begin position="63"/>
        <end position="82"/>
    </location>
</feature>
<keyword evidence="1" id="KW-1133">Transmembrane helix</keyword>
<dbReference type="Proteomes" id="UP000323506">
    <property type="component" value="Chromosome D01"/>
</dbReference>
<dbReference type="EMBL" id="CM017701">
    <property type="protein sequence ID" value="TYG82668.1"/>
    <property type="molecule type" value="Genomic_DNA"/>
</dbReference>
<name>A0A5D2DNQ8_GOSDA</name>
<organism evidence="2 3">
    <name type="scientific">Gossypium darwinii</name>
    <name type="common">Darwin's cotton</name>
    <name type="synonym">Gossypium barbadense var. darwinii</name>
    <dbReference type="NCBI Taxonomy" id="34276"/>
    <lineage>
        <taxon>Eukaryota</taxon>
        <taxon>Viridiplantae</taxon>
        <taxon>Streptophyta</taxon>
        <taxon>Embryophyta</taxon>
        <taxon>Tracheophyta</taxon>
        <taxon>Spermatophyta</taxon>
        <taxon>Magnoliopsida</taxon>
        <taxon>eudicotyledons</taxon>
        <taxon>Gunneridae</taxon>
        <taxon>Pentapetalae</taxon>
        <taxon>rosids</taxon>
        <taxon>malvids</taxon>
        <taxon>Malvales</taxon>
        <taxon>Malvaceae</taxon>
        <taxon>Malvoideae</taxon>
        <taxon>Gossypium</taxon>
    </lineage>
</organism>
<keyword evidence="1" id="KW-0472">Membrane</keyword>
<dbReference type="AlphaFoldDB" id="A0A5D2DNQ8"/>
<protein>
    <submittedName>
        <fullName evidence="2">Uncharacterized protein</fullName>
    </submittedName>
</protein>
<accession>A0A5D2DNQ8</accession>
<proteinExistence type="predicted"/>
<evidence type="ECO:0000313" key="3">
    <source>
        <dbReference type="Proteomes" id="UP000323506"/>
    </source>
</evidence>
<evidence type="ECO:0000256" key="1">
    <source>
        <dbReference type="SAM" id="Phobius"/>
    </source>
</evidence>
<keyword evidence="1" id="KW-0812">Transmembrane</keyword>
<sequence>MHGHSFFSAWMYKRMCLLPANLLSLFAFGMKMFLGFFFRLRCLLLPFSFCFYGRILSFKHGKWVLCMVARAVTYIVTFSWIIGITEINFFCPTLLKYGGTFCNKYP</sequence>
<gene>
    <name evidence="2" type="ORF">ES288_D01G107600v1</name>
</gene>
<feature type="transmembrane region" description="Helical" evidence="1">
    <location>
        <begin position="12"/>
        <end position="30"/>
    </location>
</feature>
<keyword evidence="3" id="KW-1185">Reference proteome</keyword>
<evidence type="ECO:0000313" key="2">
    <source>
        <dbReference type="EMBL" id="TYG82668.1"/>
    </source>
</evidence>